<keyword evidence="3" id="KW-1185">Reference proteome</keyword>
<reference evidence="3" key="1">
    <citation type="journal article" date="2017" name="Nat. Microbiol.">
        <title>Global analysis of biosynthetic gene clusters reveals vast potential of secondary metabolite production in Penicillium species.</title>
        <authorList>
            <person name="Nielsen J.C."/>
            <person name="Grijseels S."/>
            <person name="Prigent S."/>
            <person name="Ji B."/>
            <person name="Dainat J."/>
            <person name="Nielsen K.F."/>
            <person name="Frisvad J.C."/>
            <person name="Workman M."/>
            <person name="Nielsen J."/>
        </authorList>
    </citation>
    <scope>NUCLEOTIDE SEQUENCE [LARGE SCALE GENOMIC DNA]</scope>
    <source>
        <strain evidence="3">IBT 29486</strain>
    </source>
</reference>
<dbReference type="STRING" id="29845.A0A1V6QUI3"/>
<evidence type="ECO:0000313" key="2">
    <source>
        <dbReference type="EMBL" id="OQD92687.1"/>
    </source>
</evidence>
<dbReference type="Proteomes" id="UP000191518">
    <property type="component" value="Unassembled WGS sequence"/>
</dbReference>
<proteinExistence type="predicted"/>
<evidence type="ECO:0000313" key="3">
    <source>
        <dbReference type="Proteomes" id="UP000191518"/>
    </source>
</evidence>
<name>A0A1V6QUI3_9EURO</name>
<comment type="caution">
    <text evidence="2">The sequence shown here is derived from an EMBL/GenBank/DDBJ whole genome shotgun (WGS) entry which is preliminary data.</text>
</comment>
<accession>A0A1V6QUI3</accession>
<dbReference type="AlphaFoldDB" id="A0A1V6QUI3"/>
<dbReference type="EMBL" id="MDYP01000214">
    <property type="protein sequence ID" value="OQD92687.1"/>
    <property type="molecule type" value="Genomic_DNA"/>
</dbReference>
<evidence type="ECO:0000256" key="1">
    <source>
        <dbReference type="SAM" id="MobiDB-lite"/>
    </source>
</evidence>
<feature type="compositionally biased region" description="Polar residues" evidence="1">
    <location>
        <begin position="161"/>
        <end position="177"/>
    </location>
</feature>
<sequence>MVRKLEVLWKRQVGKDKNPQWVNEWIQGLFNRDWRAFKILQLSIYCPRTQAGPQNNISYEYTERICYFYGAIKIEEEVKRYLNNHQYGAVAVAVCAGPSICAAVTKTVRLHTGRNLQLMVFDPDMSPAPDGVVDSFGSDETPVDQDPPHQLLGVGEDKQTHQVQRFPTDSSKLQYSSPKKIHTEAGNVEMSNHSKEGIGSSEPGLDRRTAGPPSRADPFPGKH</sequence>
<protein>
    <submittedName>
        <fullName evidence="2">Uncharacterized protein</fullName>
    </submittedName>
</protein>
<feature type="region of interest" description="Disordered" evidence="1">
    <location>
        <begin position="129"/>
        <end position="223"/>
    </location>
</feature>
<organism evidence="2 3">
    <name type="scientific">Penicillium vulpinum</name>
    <dbReference type="NCBI Taxonomy" id="29845"/>
    <lineage>
        <taxon>Eukaryota</taxon>
        <taxon>Fungi</taxon>
        <taxon>Dikarya</taxon>
        <taxon>Ascomycota</taxon>
        <taxon>Pezizomycotina</taxon>
        <taxon>Eurotiomycetes</taxon>
        <taxon>Eurotiomycetidae</taxon>
        <taxon>Eurotiales</taxon>
        <taxon>Aspergillaceae</taxon>
        <taxon>Penicillium</taxon>
    </lineage>
</organism>
<gene>
    <name evidence="2" type="ORF">PENVUL_c215G04411</name>
</gene>